<name>A0A1J7GC55_LUPAN</name>
<keyword evidence="2" id="KW-0805">Transcription regulation</keyword>
<dbReference type="Proteomes" id="UP000188354">
    <property type="component" value="Chromosome LG14"/>
</dbReference>
<organism evidence="9 10">
    <name type="scientific">Lupinus angustifolius</name>
    <name type="common">Narrow-leaved blue lupine</name>
    <dbReference type="NCBI Taxonomy" id="3871"/>
    <lineage>
        <taxon>Eukaryota</taxon>
        <taxon>Viridiplantae</taxon>
        <taxon>Streptophyta</taxon>
        <taxon>Embryophyta</taxon>
        <taxon>Tracheophyta</taxon>
        <taxon>Spermatophyta</taxon>
        <taxon>Magnoliopsida</taxon>
        <taxon>eudicotyledons</taxon>
        <taxon>Gunneridae</taxon>
        <taxon>Pentapetalae</taxon>
        <taxon>rosids</taxon>
        <taxon>fabids</taxon>
        <taxon>Fabales</taxon>
        <taxon>Fabaceae</taxon>
        <taxon>Papilionoideae</taxon>
        <taxon>50 kb inversion clade</taxon>
        <taxon>genistoids sensu lato</taxon>
        <taxon>core genistoids</taxon>
        <taxon>Genisteae</taxon>
        <taxon>Lupinus</taxon>
    </lineage>
</organism>
<feature type="domain" description="WRKY" evidence="8">
    <location>
        <begin position="130"/>
        <end position="198"/>
    </location>
</feature>
<dbReference type="OMA" id="YYRCTLR"/>
<evidence type="ECO:0000256" key="7">
    <source>
        <dbReference type="SAM" id="MobiDB-lite"/>
    </source>
</evidence>
<evidence type="ECO:0000259" key="8">
    <source>
        <dbReference type="PROSITE" id="PS50811"/>
    </source>
</evidence>
<dbReference type="SUPFAM" id="SSF118290">
    <property type="entry name" value="WRKY DNA-binding domain"/>
    <property type="match status" value="1"/>
</dbReference>
<gene>
    <name evidence="9" type="ORF">TanjilG_14074</name>
</gene>
<dbReference type="InterPro" id="IPR036576">
    <property type="entry name" value="WRKY_dom_sf"/>
</dbReference>
<evidence type="ECO:0000256" key="1">
    <source>
        <dbReference type="ARBA" id="ARBA00004123"/>
    </source>
</evidence>
<dbReference type="InterPro" id="IPR044810">
    <property type="entry name" value="WRKY_plant"/>
</dbReference>
<dbReference type="InterPro" id="IPR003657">
    <property type="entry name" value="WRKY_dom"/>
</dbReference>
<dbReference type="GO" id="GO:0005634">
    <property type="term" value="C:nucleus"/>
    <property type="evidence" value="ECO:0007669"/>
    <property type="project" value="UniProtKB-SubCell"/>
</dbReference>
<comment type="similarity">
    <text evidence="6">Belongs to the WRKY group III family.</text>
</comment>
<feature type="region of interest" description="Disordered" evidence="7">
    <location>
        <begin position="83"/>
        <end position="114"/>
    </location>
</feature>
<evidence type="ECO:0000256" key="6">
    <source>
        <dbReference type="ARBA" id="ARBA00060850"/>
    </source>
</evidence>
<dbReference type="GO" id="GO:0042542">
    <property type="term" value="P:response to hydrogen peroxide"/>
    <property type="evidence" value="ECO:0007669"/>
    <property type="project" value="UniProtKB-ARBA"/>
</dbReference>
<dbReference type="GO" id="GO:0009751">
    <property type="term" value="P:response to salicylic acid"/>
    <property type="evidence" value="ECO:0007669"/>
    <property type="project" value="UniProtKB-ARBA"/>
</dbReference>
<dbReference type="Gramene" id="OIV97974">
    <property type="protein sequence ID" value="OIV97974"/>
    <property type="gene ID" value="TanjilG_14074"/>
</dbReference>
<dbReference type="GO" id="GO:0010193">
    <property type="term" value="P:response to ozone"/>
    <property type="evidence" value="ECO:0007669"/>
    <property type="project" value="UniProtKB-ARBA"/>
</dbReference>
<dbReference type="AlphaFoldDB" id="A0A1J7GC55"/>
<feature type="compositionally biased region" description="Low complexity" evidence="7">
    <location>
        <begin position="84"/>
        <end position="93"/>
    </location>
</feature>
<reference evidence="9 10" key="1">
    <citation type="journal article" date="2017" name="Plant Biotechnol. J.">
        <title>A comprehensive draft genome sequence for lupin (Lupinus angustifolius), an emerging health food: insights into plant-microbe interactions and legume evolution.</title>
        <authorList>
            <person name="Hane J.K."/>
            <person name="Ming Y."/>
            <person name="Kamphuis L.G."/>
            <person name="Nelson M.N."/>
            <person name="Garg G."/>
            <person name="Atkins C.A."/>
            <person name="Bayer P.E."/>
            <person name="Bravo A."/>
            <person name="Bringans S."/>
            <person name="Cannon S."/>
            <person name="Edwards D."/>
            <person name="Foley R."/>
            <person name="Gao L.L."/>
            <person name="Harrison M.J."/>
            <person name="Huang W."/>
            <person name="Hurgobin B."/>
            <person name="Li S."/>
            <person name="Liu C.W."/>
            <person name="McGrath A."/>
            <person name="Morahan G."/>
            <person name="Murray J."/>
            <person name="Weller J."/>
            <person name="Jian J."/>
            <person name="Singh K.B."/>
        </authorList>
    </citation>
    <scope>NUCLEOTIDE SEQUENCE [LARGE SCALE GENOMIC DNA]</scope>
    <source>
        <strain evidence="10">cv. Tanjil</strain>
        <tissue evidence="9">Whole plant</tissue>
    </source>
</reference>
<protein>
    <recommendedName>
        <fullName evidence="8">WRKY domain-containing protein</fullName>
    </recommendedName>
</protein>
<dbReference type="GO" id="GO:0000976">
    <property type="term" value="F:transcription cis-regulatory region binding"/>
    <property type="evidence" value="ECO:0007669"/>
    <property type="project" value="TreeGrafter"/>
</dbReference>
<dbReference type="GO" id="GO:0010150">
    <property type="term" value="P:leaf senescence"/>
    <property type="evidence" value="ECO:0007669"/>
    <property type="project" value="UniProtKB-ARBA"/>
</dbReference>
<dbReference type="KEGG" id="lang:109326117"/>
<dbReference type="FunFam" id="2.20.25.80:FF:000009">
    <property type="entry name" value="WRKY transcription factor 53"/>
    <property type="match status" value="1"/>
</dbReference>
<evidence type="ECO:0000313" key="10">
    <source>
        <dbReference type="Proteomes" id="UP000188354"/>
    </source>
</evidence>
<evidence type="ECO:0000313" key="9">
    <source>
        <dbReference type="EMBL" id="OIV97974.1"/>
    </source>
</evidence>
<keyword evidence="4" id="KW-0804">Transcription</keyword>
<dbReference type="SMART" id="SM00774">
    <property type="entry name" value="WRKY"/>
    <property type="match status" value="1"/>
</dbReference>
<proteinExistence type="inferred from homology"/>
<keyword evidence="10" id="KW-1185">Reference proteome</keyword>
<evidence type="ECO:0000256" key="2">
    <source>
        <dbReference type="ARBA" id="ARBA00023015"/>
    </source>
</evidence>
<dbReference type="PANTHER" id="PTHR32096:SF115">
    <property type="entry name" value="WRKY TRANSCRIPTION FACTOR 30-RELATED"/>
    <property type="match status" value="1"/>
</dbReference>
<dbReference type="GO" id="GO:0003700">
    <property type="term" value="F:DNA-binding transcription factor activity"/>
    <property type="evidence" value="ECO:0007669"/>
    <property type="project" value="InterPro"/>
</dbReference>
<comment type="subcellular location">
    <subcellularLocation>
        <location evidence="1">Nucleus</location>
    </subcellularLocation>
</comment>
<dbReference type="PROSITE" id="PS50811">
    <property type="entry name" value="WRKY"/>
    <property type="match status" value="1"/>
</dbReference>
<sequence>MDNMGDSSNNLIHELLQGLELAKQLQKNLHMPSSSSSSSQETCDLLIQKIISIFEKALQMMNWQRGPLGEPSSQQSLGVTIRMSESPPLSSSPHSEDSDRDLMEQDHNASRKRKTLPRWTKQIRVNPGVAVEWPLDDGYNWRKYGQKDILGAVYPRGYYRCTHRNVRGCLATKQVQRSDEDPNVFEITYRGKHTCTMASNTIPTSNPNENQESNLNINQNVLQGLEQQPNPNELLLNLREGLRVQTEHLESSHYQPFSSFHFPSSSNIKTENQILTPPMLENFSPPSYISPATSGISHFSVSPSVVNNLGGYPSMVSSGFQINDMISATTSAANSPTFGIDFPFDQFEFDGHNFTFDNPQFFS</sequence>
<dbReference type="EMBL" id="CM007374">
    <property type="protein sequence ID" value="OIV97974.1"/>
    <property type="molecule type" value="Genomic_DNA"/>
</dbReference>
<dbReference type="OrthoDB" id="1888929at2759"/>
<dbReference type="PANTHER" id="PTHR32096">
    <property type="entry name" value="WRKY TRANSCRIPTION FACTOR 30-RELATED-RELATED"/>
    <property type="match status" value="1"/>
</dbReference>
<evidence type="ECO:0000256" key="4">
    <source>
        <dbReference type="ARBA" id="ARBA00023163"/>
    </source>
</evidence>
<dbReference type="STRING" id="3871.A0A1J7GC55"/>
<keyword evidence="3" id="KW-0238">DNA-binding</keyword>
<dbReference type="Pfam" id="PF03106">
    <property type="entry name" value="WRKY"/>
    <property type="match status" value="1"/>
</dbReference>
<dbReference type="Gene3D" id="2.20.25.80">
    <property type="entry name" value="WRKY domain"/>
    <property type="match status" value="1"/>
</dbReference>
<evidence type="ECO:0000256" key="5">
    <source>
        <dbReference type="ARBA" id="ARBA00023242"/>
    </source>
</evidence>
<accession>A0A1J7GC55</accession>
<feature type="compositionally biased region" description="Basic and acidic residues" evidence="7">
    <location>
        <begin position="94"/>
        <end position="109"/>
    </location>
</feature>
<evidence type="ECO:0000256" key="3">
    <source>
        <dbReference type="ARBA" id="ARBA00023125"/>
    </source>
</evidence>
<keyword evidence="5" id="KW-0539">Nucleus</keyword>